<feature type="chain" id="PRO_5036226052" evidence="2">
    <location>
        <begin position="21"/>
        <end position="128"/>
    </location>
</feature>
<reference evidence="3" key="1">
    <citation type="submission" date="2021-02" db="EMBL/GenBank/DDBJ databases">
        <authorList>
            <person name="Nowell W R."/>
        </authorList>
    </citation>
    <scope>NUCLEOTIDE SEQUENCE</scope>
</reference>
<dbReference type="Proteomes" id="UP000681722">
    <property type="component" value="Unassembled WGS sequence"/>
</dbReference>
<comment type="caution">
    <text evidence="3">The sequence shown here is derived from an EMBL/GenBank/DDBJ whole genome shotgun (WGS) entry which is preliminary data.</text>
</comment>
<keyword evidence="2" id="KW-0732">Signal</keyword>
<dbReference type="EMBL" id="CAJOBA010036324">
    <property type="protein sequence ID" value="CAF4020900.1"/>
    <property type="molecule type" value="Genomic_DNA"/>
</dbReference>
<name>A0A814U0L8_9BILA</name>
<evidence type="ECO:0000313" key="6">
    <source>
        <dbReference type="EMBL" id="CAF4020900.1"/>
    </source>
</evidence>
<evidence type="ECO:0000313" key="3">
    <source>
        <dbReference type="EMBL" id="CAF1168319.1"/>
    </source>
</evidence>
<dbReference type="AlphaFoldDB" id="A0A814U0L8"/>
<dbReference type="Proteomes" id="UP000663829">
    <property type="component" value="Unassembled WGS sequence"/>
</dbReference>
<evidence type="ECO:0000313" key="4">
    <source>
        <dbReference type="EMBL" id="CAF1211987.1"/>
    </source>
</evidence>
<dbReference type="Proteomes" id="UP000682733">
    <property type="component" value="Unassembled WGS sequence"/>
</dbReference>
<accession>A0A814U0L8</accession>
<organism evidence="3 7">
    <name type="scientific">Didymodactylos carnosus</name>
    <dbReference type="NCBI Taxonomy" id="1234261"/>
    <lineage>
        <taxon>Eukaryota</taxon>
        <taxon>Metazoa</taxon>
        <taxon>Spiralia</taxon>
        <taxon>Gnathifera</taxon>
        <taxon>Rotifera</taxon>
        <taxon>Eurotatoria</taxon>
        <taxon>Bdelloidea</taxon>
        <taxon>Philodinida</taxon>
        <taxon>Philodinidae</taxon>
        <taxon>Didymodactylos</taxon>
    </lineage>
</organism>
<protein>
    <submittedName>
        <fullName evidence="3">Uncharacterized protein</fullName>
    </submittedName>
</protein>
<evidence type="ECO:0000313" key="5">
    <source>
        <dbReference type="EMBL" id="CAF3931969.1"/>
    </source>
</evidence>
<proteinExistence type="predicted"/>
<dbReference type="EMBL" id="CAJOBC010007428">
    <property type="protein sequence ID" value="CAF3931969.1"/>
    <property type="molecule type" value="Genomic_DNA"/>
</dbReference>
<feature type="signal peptide" evidence="2">
    <location>
        <begin position="1"/>
        <end position="20"/>
    </location>
</feature>
<feature type="region of interest" description="Disordered" evidence="1">
    <location>
        <begin position="85"/>
        <end position="111"/>
    </location>
</feature>
<evidence type="ECO:0000256" key="1">
    <source>
        <dbReference type="SAM" id="MobiDB-lite"/>
    </source>
</evidence>
<dbReference type="EMBL" id="CAJNOK010014788">
    <property type="protein sequence ID" value="CAF1211987.1"/>
    <property type="molecule type" value="Genomic_DNA"/>
</dbReference>
<evidence type="ECO:0000256" key="2">
    <source>
        <dbReference type="SAM" id="SignalP"/>
    </source>
</evidence>
<sequence length="128" mass="14830">MNKILTVLIVTYWHMTLLSGTTVQGIVIDADYNRANYDNPASLTNFIDENDIINSVDGQENVHPSFYDENRNALFYAMIEPHPNLFRGQKENNKSKQQKPRPYRPSASYYKRYAPQAFHAMRGKRTVS</sequence>
<gene>
    <name evidence="3" type="ORF">GPM918_LOCUS22044</name>
    <name evidence="4" type="ORF">OVA965_LOCUS24499</name>
    <name evidence="5" type="ORF">SRO942_LOCUS22040</name>
    <name evidence="6" type="ORF">TMI583_LOCUS25219</name>
</gene>
<dbReference type="EMBL" id="CAJNOQ010007429">
    <property type="protein sequence ID" value="CAF1168319.1"/>
    <property type="molecule type" value="Genomic_DNA"/>
</dbReference>
<keyword evidence="7" id="KW-1185">Reference proteome</keyword>
<evidence type="ECO:0000313" key="7">
    <source>
        <dbReference type="Proteomes" id="UP000663829"/>
    </source>
</evidence>
<dbReference type="Proteomes" id="UP000677228">
    <property type="component" value="Unassembled WGS sequence"/>
</dbReference>